<evidence type="ECO:0000313" key="4">
    <source>
        <dbReference type="EMBL" id="PYE52931.1"/>
    </source>
</evidence>
<comment type="caution">
    <text evidence="4">The sequence shown here is derived from an EMBL/GenBank/DDBJ whole genome shotgun (WGS) entry which is preliminary data.</text>
</comment>
<name>A0A318S352_9DEIO</name>
<protein>
    <submittedName>
        <fullName evidence="4">Carbohydrate diacid regulator</fullName>
    </submittedName>
</protein>
<dbReference type="PANTHER" id="PTHR33744:SF15">
    <property type="entry name" value="CARBOHYDRATE DIACID REGULATOR"/>
    <property type="match status" value="1"/>
</dbReference>
<dbReference type="PANTHER" id="PTHR33744">
    <property type="entry name" value="CARBOHYDRATE DIACID REGULATOR"/>
    <property type="match status" value="1"/>
</dbReference>
<evidence type="ECO:0000259" key="2">
    <source>
        <dbReference type="Pfam" id="PF13556"/>
    </source>
</evidence>
<keyword evidence="5" id="KW-1185">Reference proteome</keyword>
<evidence type="ECO:0000256" key="1">
    <source>
        <dbReference type="ARBA" id="ARBA00006754"/>
    </source>
</evidence>
<evidence type="ECO:0000313" key="5">
    <source>
        <dbReference type="Proteomes" id="UP000248326"/>
    </source>
</evidence>
<feature type="domain" description="PucR C-terminal helix-turn-helix" evidence="2">
    <location>
        <begin position="316"/>
        <end position="373"/>
    </location>
</feature>
<comment type="similarity">
    <text evidence="1">Belongs to the CdaR family.</text>
</comment>
<dbReference type="InterPro" id="IPR051448">
    <property type="entry name" value="CdaR-like_regulators"/>
</dbReference>
<feature type="domain" description="CdaR GGDEF-like" evidence="3">
    <location>
        <begin position="120"/>
        <end position="268"/>
    </location>
</feature>
<dbReference type="EMBL" id="QJSX01000011">
    <property type="protein sequence ID" value="PYE52931.1"/>
    <property type="molecule type" value="Genomic_DNA"/>
</dbReference>
<accession>A0A318S352</accession>
<gene>
    <name evidence="4" type="ORF">DES52_111103</name>
</gene>
<dbReference type="Gene3D" id="1.10.10.2840">
    <property type="entry name" value="PucR C-terminal helix-turn-helix domain"/>
    <property type="match status" value="1"/>
</dbReference>
<organism evidence="4 5">
    <name type="scientific">Deinococcus yavapaiensis KR-236</name>
    <dbReference type="NCBI Taxonomy" id="694435"/>
    <lineage>
        <taxon>Bacteria</taxon>
        <taxon>Thermotogati</taxon>
        <taxon>Deinococcota</taxon>
        <taxon>Deinococci</taxon>
        <taxon>Deinococcales</taxon>
        <taxon>Deinococcaceae</taxon>
        <taxon>Deinococcus</taxon>
    </lineage>
</organism>
<evidence type="ECO:0000259" key="3">
    <source>
        <dbReference type="Pfam" id="PF17853"/>
    </source>
</evidence>
<dbReference type="Pfam" id="PF17853">
    <property type="entry name" value="GGDEF_2"/>
    <property type="match status" value="1"/>
</dbReference>
<reference evidence="4 5" key="1">
    <citation type="submission" date="2018-06" db="EMBL/GenBank/DDBJ databases">
        <title>Genomic Encyclopedia of Type Strains, Phase IV (KMG-IV): sequencing the most valuable type-strain genomes for metagenomic binning, comparative biology and taxonomic classification.</title>
        <authorList>
            <person name="Goeker M."/>
        </authorList>
    </citation>
    <scope>NUCLEOTIDE SEQUENCE [LARGE SCALE GENOMIC DNA]</scope>
    <source>
        <strain evidence="4 5">DSM 18048</strain>
    </source>
</reference>
<dbReference type="InterPro" id="IPR041522">
    <property type="entry name" value="CdaR_GGDEF"/>
</dbReference>
<proteinExistence type="inferred from homology"/>
<dbReference type="AlphaFoldDB" id="A0A318S352"/>
<dbReference type="Proteomes" id="UP000248326">
    <property type="component" value="Unassembled WGS sequence"/>
</dbReference>
<dbReference type="InterPro" id="IPR025736">
    <property type="entry name" value="PucR_C-HTH_dom"/>
</dbReference>
<sequence length="379" mass="41507">MHPPSPPFERIAREISRRAAELLSAPTTVLDAQGGVVASSDDASSTVAHESTLRVPFRVADRHGHVVVGEGTGEEIISPRLARSVVELLVNQARAREDFPHGPELKDKLLHDLLLGEAVSEDSSTARARLLGMDLAPPRAVLLVDAAEFILGSNGEDDARSRRRADLVIGSVAGFFRLPLDTICTYLGRGEVAVLKASDSRNLETWAEDDEARTPSWSNLAALKRAATQLLEQLQVDTGRHVTIGLGRYHRGLRGLARSHQDAQAALSLGRRLHGDGRVYSLDALGVAAFLGVPDERIKLDLARHLLTPLDAEAELLFTLDVFFQHDCHPLPTAKALGIHRNTLSYRLDKTQLLTGLDPRHFDHAVQIRLAMLLRDFAR</sequence>
<dbReference type="InterPro" id="IPR042070">
    <property type="entry name" value="PucR_C-HTH_sf"/>
</dbReference>
<dbReference type="Pfam" id="PF13556">
    <property type="entry name" value="HTH_30"/>
    <property type="match status" value="1"/>
</dbReference>
<dbReference type="RefSeq" id="WP_170131062.1">
    <property type="nucleotide sequence ID" value="NZ_QJSX01000011.1"/>
</dbReference>